<dbReference type="GO" id="GO:0005085">
    <property type="term" value="F:guanyl-nucleotide exchange factor activity"/>
    <property type="evidence" value="ECO:0000318"/>
    <property type="project" value="GO_Central"/>
</dbReference>
<dbReference type="PROSITE" id="PS51334">
    <property type="entry name" value="PRONE"/>
    <property type="match status" value="1"/>
</dbReference>
<dbReference type="Proteomes" id="UP000222542">
    <property type="component" value="Unassembled WGS sequence"/>
</dbReference>
<evidence type="ECO:0000259" key="3">
    <source>
        <dbReference type="PROSITE" id="PS51334"/>
    </source>
</evidence>
<dbReference type="PANTHER" id="PTHR33101">
    <property type="entry name" value="ROP GUANINE NUCLEOTIDE EXCHANGE FACTOR 1"/>
    <property type="match status" value="1"/>
</dbReference>
<evidence type="ECO:0000313" key="5">
    <source>
        <dbReference type="Proteomes" id="UP000222542"/>
    </source>
</evidence>
<dbReference type="Gramene" id="PHT60832">
    <property type="protein sequence ID" value="PHT60832"/>
    <property type="gene ID" value="T459_35316"/>
</dbReference>
<evidence type="ECO:0000256" key="2">
    <source>
        <dbReference type="PROSITE-ProRule" id="PRU00663"/>
    </source>
</evidence>
<gene>
    <name evidence="4" type="ORF">T459_35316</name>
</gene>
<sequence length="170" mass="18890">MFERHTYSSNTHMVLENNNNNNNGHGKEMKFRNLLGGKSSSALELNQLDSINFNKSVDPVTRFAKEETRSRNIYKDKQGSEMEMMKERFAKLLLGEDMSGGGKGVSSALALSNAITNLAGGHKFKSWKQPLAEMQGKAAYNTPLWWGPSPDPAHSWSFSAPDCPFFTGNV</sequence>
<reference evidence="4 5" key="2">
    <citation type="journal article" date="2017" name="Genome Biol.">
        <title>New reference genome sequences of hot pepper reveal the massive evolution of plant disease-resistance genes by retroduplication.</title>
        <authorList>
            <person name="Kim S."/>
            <person name="Park J."/>
            <person name="Yeom S.I."/>
            <person name="Kim Y.M."/>
            <person name="Seo E."/>
            <person name="Kim K.T."/>
            <person name="Kim M.S."/>
            <person name="Lee J.M."/>
            <person name="Cheong K."/>
            <person name="Shin H.S."/>
            <person name="Kim S.B."/>
            <person name="Han K."/>
            <person name="Lee J."/>
            <person name="Park M."/>
            <person name="Lee H.A."/>
            <person name="Lee H.Y."/>
            <person name="Lee Y."/>
            <person name="Oh S."/>
            <person name="Lee J.H."/>
            <person name="Choi E."/>
            <person name="Choi E."/>
            <person name="Lee S.E."/>
            <person name="Jeon J."/>
            <person name="Kim H."/>
            <person name="Choi G."/>
            <person name="Song H."/>
            <person name="Lee J."/>
            <person name="Lee S.C."/>
            <person name="Kwon J.K."/>
            <person name="Lee H.Y."/>
            <person name="Koo N."/>
            <person name="Hong Y."/>
            <person name="Kim R.W."/>
            <person name="Kang W.H."/>
            <person name="Huh J.H."/>
            <person name="Kang B.C."/>
            <person name="Yang T.J."/>
            <person name="Lee Y.H."/>
            <person name="Bennetzen J.L."/>
            <person name="Choi D."/>
        </authorList>
    </citation>
    <scope>NUCLEOTIDE SEQUENCE [LARGE SCALE GENOMIC DNA]</scope>
    <source>
        <strain evidence="5">cv. CM334</strain>
    </source>
</reference>
<dbReference type="Gene3D" id="1.20.58.2010">
    <property type="entry name" value="PRONE domain, subdomain 1"/>
    <property type="match status" value="1"/>
</dbReference>
<dbReference type="GO" id="GO:0005886">
    <property type="term" value="C:plasma membrane"/>
    <property type="evidence" value="ECO:0000318"/>
    <property type="project" value="GO_Central"/>
</dbReference>
<dbReference type="Pfam" id="PF03759">
    <property type="entry name" value="PRONE"/>
    <property type="match status" value="1"/>
</dbReference>
<reference evidence="4 5" key="1">
    <citation type="journal article" date="2014" name="Nat. Genet.">
        <title>Genome sequence of the hot pepper provides insights into the evolution of pungency in Capsicum species.</title>
        <authorList>
            <person name="Kim S."/>
            <person name="Park M."/>
            <person name="Yeom S.I."/>
            <person name="Kim Y.M."/>
            <person name="Lee J.M."/>
            <person name="Lee H.A."/>
            <person name="Seo E."/>
            <person name="Choi J."/>
            <person name="Cheong K."/>
            <person name="Kim K.T."/>
            <person name="Jung K."/>
            <person name="Lee G.W."/>
            <person name="Oh S.K."/>
            <person name="Bae C."/>
            <person name="Kim S.B."/>
            <person name="Lee H.Y."/>
            <person name="Kim S.Y."/>
            <person name="Kim M.S."/>
            <person name="Kang B.C."/>
            <person name="Jo Y.D."/>
            <person name="Yang H.B."/>
            <person name="Jeong H.J."/>
            <person name="Kang W.H."/>
            <person name="Kwon J.K."/>
            <person name="Shin C."/>
            <person name="Lim J.Y."/>
            <person name="Park J.H."/>
            <person name="Huh J.H."/>
            <person name="Kim J.S."/>
            <person name="Kim B.D."/>
            <person name="Cohen O."/>
            <person name="Paran I."/>
            <person name="Suh M.C."/>
            <person name="Lee S.B."/>
            <person name="Kim Y.K."/>
            <person name="Shin Y."/>
            <person name="Noh S.J."/>
            <person name="Park J."/>
            <person name="Seo Y.S."/>
            <person name="Kwon S.Y."/>
            <person name="Kim H.A."/>
            <person name="Park J.M."/>
            <person name="Kim H.J."/>
            <person name="Choi S.B."/>
            <person name="Bosland P.W."/>
            <person name="Reeves G."/>
            <person name="Jo S.H."/>
            <person name="Lee B.W."/>
            <person name="Cho H.T."/>
            <person name="Choi H.S."/>
            <person name="Lee M.S."/>
            <person name="Yu Y."/>
            <person name="Do Choi Y."/>
            <person name="Park B.S."/>
            <person name="van Deynze A."/>
            <person name="Ashrafi H."/>
            <person name="Hill T."/>
            <person name="Kim W.T."/>
            <person name="Pai H.S."/>
            <person name="Ahn H.K."/>
            <person name="Yeam I."/>
            <person name="Giovannoni J.J."/>
            <person name="Rose J.K."/>
            <person name="Sorensen I."/>
            <person name="Lee S.J."/>
            <person name="Kim R.W."/>
            <person name="Choi I.Y."/>
            <person name="Choi B.S."/>
            <person name="Lim J.S."/>
            <person name="Lee Y.H."/>
            <person name="Choi D."/>
        </authorList>
    </citation>
    <scope>NUCLEOTIDE SEQUENCE [LARGE SCALE GENOMIC DNA]</scope>
    <source>
        <strain evidence="5">cv. CM334</strain>
    </source>
</reference>
<dbReference type="AlphaFoldDB" id="A0A2G2XTM6"/>
<evidence type="ECO:0000313" key="4">
    <source>
        <dbReference type="EMBL" id="PHT60832.1"/>
    </source>
</evidence>
<accession>A0A2G2XTM6</accession>
<protein>
    <recommendedName>
        <fullName evidence="3">PRONE domain-containing protein</fullName>
    </recommendedName>
</protein>
<keyword evidence="1 2" id="KW-0344">Guanine-nucleotide releasing factor</keyword>
<dbReference type="PANTHER" id="PTHR33101:SF1">
    <property type="entry name" value="ROP GUANINE NUCLEOTIDE EXCHANGE FACTOR 5"/>
    <property type="match status" value="1"/>
</dbReference>
<dbReference type="InterPro" id="IPR005512">
    <property type="entry name" value="PRONE_dom"/>
</dbReference>
<organism evidence="4 5">
    <name type="scientific">Capsicum annuum</name>
    <name type="common">Capsicum pepper</name>
    <dbReference type="NCBI Taxonomy" id="4072"/>
    <lineage>
        <taxon>Eukaryota</taxon>
        <taxon>Viridiplantae</taxon>
        <taxon>Streptophyta</taxon>
        <taxon>Embryophyta</taxon>
        <taxon>Tracheophyta</taxon>
        <taxon>Spermatophyta</taxon>
        <taxon>Magnoliopsida</taxon>
        <taxon>eudicotyledons</taxon>
        <taxon>Gunneridae</taxon>
        <taxon>Pentapetalae</taxon>
        <taxon>asterids</taxon>
        <taxon>lamiids</taxon>
        <taxon>Solanales</taxon>
        <taxon>Solanaceae</taxon>
        <taxon>Solanoideae</taxon>
        <taxon>Capsiceae</taxon>
        <taxon>Capsicum</taxon>
    </lineage>
</organism>
<comment type="caution">
    <text evidence="4">The sequence shown here is derived from an EMBL/GenBank/DDBJ whole genome shotgun (WGS) entry which is preliminary data.</text>
</comment>
<evidence type="ECO:0000256" key="1">
    <source>
        <dbReference type="ARBA" id="ARBA00022658"/>
    </source>
</evidence>
<name>A0A2G2XTM6_CAPAN</name>
<keyword evidence="5" id="KW-1185">Reference proteome</keyword>
<dbReference type="STRING" id="4072.A0A2G2XTM6"/>
<dbReference type="EMBL" id="AYRZ02000797">
    <property type="protein sequence ID" value="PHT60832.1"/>
    <property type="molecule type" value="Genomic_DNA"/>
</dbReference>
<proteinExistence type="predicted"/>
<dbReference type="InterPro" id="IPR038937">
    <property type="entry name" value="RopGEF"/>
</dbReference>
<feature type="domain" description="PRONE" evidence="3">
    <location>
        <begin position="72"/>
        <end position="170"/>
    </location>
</feature>